<evidence type="ECO:0000256" key="1">
    <source>
        <dbReference type="SAM" id="MobiDB-lite"/>
    </source>
</evidence>
<reference evidence="2" key="1">
    <citation type="submission" date="2018-11" db="EMBL/GenBank/DDBJ databases">
        <authorList>
            <consortium name="Pathogen Informatics"/>
        </authorList>
    </citation>
    <scope>NUCLEOTIDE SEQUENCE</scope>
</reference>
<evidence type="ECO:0000313" key="3">
    <source>
        <dbReference type="Proteomes" id="UP000784294"/>
    </source>
</evidence>
<feature type="compositionally biased region" description="Polar residues" evidence="1">
    <location>
        <begin position="44"/>
        <end position="61"/>
    </location>
</feature>
<feature type="region of interest" description="Disordered" evidence="1">
    <location>
        <begin position="1"/>
        <end position="97"/>
    </location>
</feature>
<sequence>MAQTPAAPPTPLGSDLAPSNIAICPTSSSPSEVADSPSCAPEPLTSTASSFPSAVSLSANNPHVVPPASEGQSRKPSSRRISKSVETAPPQPLSLDPIFAGAAGGPLWKRSVSDNRDERLDTNANQFVLMPDNRTLIACGYCDNSFRIFSVETGTFTTD</sequence>
<feature type="compositionally biased region" description="Low complexity" evidence="1">
    <location>
        <begin position="25"/>
        <end position="38"/>
    </location>
</feature>
<dbReference type="Proteomes" id="UP000784294">
    <property type="component" value="Unassembled WGS sequence"/>
</dbReference>
<gene>
    <name evidence="2" type="ORF">PXEA_LOCUS17122</name>
</gene>
<protein>
    <submittedName>
        <fullName evidence="2">Uncharacterized protein</fullName>
    </submittedName>
</protein>
<keyword evidence="3" id="KW-1185">Reference proteome</keyword>
<comment type="caution">
    <text evidence="2">The sequence shown here is derived from an EMBL/GenBank/DDBJ whole genome shotgun (WGS) entry which is preliminary data.</text>
</comment>
<evidence type="ECO:0000313" key="2">
    <source>
        <dbReference type="EMBL" id="VEL23682.1"/>
    </source>
</evidence>
<feature type="compositionally biased region" description="Pro residues" evidence="1">
    <location>
        <begin position="1"/>
        <end position="11"/>
    </location>
</feature>
<dbReference type="EMBL" id="CAAALY010063276">
    <property type="protein sequence ID" value="VEL23682.1"/>
    <property type="molecule type" value="Genomic_DNA"/>
</dbReference>
<dbReference type="AlphaFoldDB" id="A0A448WYU9"/>
<proteinExistence type="predicted"/>
<organism evidence="2 3">
    <name type="scientific">Protopolystoma xenopodis</name>
    <dbReference type="NCBI Taxonomy" id="117903"/>
    <lineage>
        <taxon>Eukaryota</taxon>
        <taxon>Metazoa</taxon>
        <taxon>Spiralia</taxon>
        <taxon>Lophotrochozoa</taxon>
        <taxon>Platyhelminthes</taxon>
        <taxon>Monogenea</taxon>
        <taxon>Polyopisthocotylea</taxon>
        <taxon>Polystomatidea</taxon>
        <taxon>Polystomatidae</taxon>
        <taxon>Protopolystoma</taxon>
    </lineage>
</organism>
<accession>A0A448WYU9</accession>
<name>A0A448WYU9_9PLAT</name>